<accession>A0A8J5HB95</accession>
<feature type="compositionally biased region" description="Basic and acidic residues" evidence="2">
    <location>
        <begin position="263"/>
        <end position="275"/>
    </location>
</feature>
<reference evidence="4 5" key="1">
    <citation type="submission" date="2020-08" db="EMBL/GenBank/DDBJ databases">
        <title>Plant Genome Project.</title>
        <authorList>
            <person name="Zhang R.-G."/>
        </authorList>
    </citation>
    <scope>NUCLEOTIDE SEQUENCE [LARGE SCALE GENOMIC DNA]</scope>
    <source>
        <tissue evidence="4">Rhizome</tissue>
    </source>
</reference>
<feature type="region of interest" description="Disordered" evidence="2">
    <location>
        <begin position="248"/>
        <end position="288"/>
    </location>
</feature>
<organism evidence="4 5">
    <name type="scientific">Zingiber officinale</name>
    <name type="common">Ginger</name>
    <name type="synonym">Amomum zingiber</name>
    <dbReference type="NCBI Taxonomy" id="94328"/>
    <lineage>
        <taxon>Eukaryota</taxon>
        <taxon>Viridiplantae</taxon>
        <taxon>Streptophyta</taxon>
        <taxon>Embryophyta</taxon>
        <taxon>Tracheophyta</taxon>
        <taxon>Spermatophyta</taxon>
        <taxon>Magnoliopsida</taxon>
        <taxon>Liliopsida</taxon>
        <taxon>Zingiberales</taxon>
        <taxon>Zingiberaceae</taxon>
        <taxon>Zingiber</taxon>
    </lineage>
</organism>
<evidence type="ECO:0000256" key="2">
    <source>
        <dbReference type="SAM" id="MobiDB-lite"/>
    </source>
</evidence>
<evidence type="ECO:0000313" key="5">
    <source>
        <dbReference type="Proteomes" id="UP000734854"/>
    </source>
</evidence>
<feature type="region of interest" description="Disordered" evidence="2">
    <location>
        <begin position="533"/>
        <end position="573"/>
    </location>
</feature>
<comment type="similarity">
    <text evidence="1">Belongs to the LOB domain-containing protein family.</text>
</comment>
<dbReference type="Pfam" id="PF03195">
    <property type="entry name" value="LOB"/>
    <property type="match status" value="3"/>
</dbReference>
<dbReference type="AlphaFoldDB" id="A0A8J5HB95"/>
<comment type="caution">
    <text evidence="4">The sequence shown here is derived from an EMBL/GenBank/DDBJ whole genome shotgun (WGS) entry which is preliminary data.</text>
</comment>
<dbReference type="InterPro" id="IPR004883">
    <property type="entry name" value="LOB"/>
</dbReference>
<feature type="region of interest" description="Disordered" evidence="2">
    <location>
        <begin position="629"/>
        <end position="654"/>
    </location>
</feature>
<feature type="domain" description="LOB" evidence="3">
    <location>
        <begin position="140"/>
        <end position="241"/>
    </location>
</feature>
<dbReference type="PROSITE" id="PS50891">
    <property type="entry name" value="LOB"/>
    <property type="match status" value="3"/>
</dbReference>
<gene>
    <name evidence="4" type="ORF">ZIOFF_017120</name>
</gene>
<dbReference type="PANTHER" id="PTHR31301:SF186">
    <property type="entry name" value="OS09G0364100 PROTEIN"/>
    <property type="match status" value="1"/>
</dbReference>
<dbReference type="Proteomes" id="UP000734854">
    <property type="component" value="Unassembled WGS sequence"/>
</dbReference>
<feature type="domain" description="LOB" evidence="3">
    <location>
        <begin position="710"/>
        <end position="811"/>
    </location>
</feature>
<dbReference type="EMBL" id="JACMSC010000005">
    <property type="protein sequence ID" value="KAG6520090.1"/>
    <property type="molecule type" value="Genomic_DNA"/>
</dbReference>
<evidence type="ECO:0000259" key="3">
    <source>
        <dbReference type="PROSITE" id="PS50891"/>
    </source>
</evidence>
<feature type="compositionally biased region" description="Basic and acidic residues" evidence="2">
    <location>
        <begin position="548"/>
        <end position="560"/>
    </location>
</feature>
<feature type="domain" description="LOB" evidence="3">
    <location>
        <begin position="425"/>
        <end position="526"/>
    </location>
</feature>
<evidence type="ECO:0000256" key="1">
    <source>
        <dbReference type="ARBA" id="ARBA00005474"/>
    </source>
</evidence>
<dbReference type="PANTHER" id="PTHR31301">
    <property type="entry name" value="LOB DOMAIN-CONTAINING PROTEIN 4-RELATED"/>
    <property type="match status" value="1"/>
</dbReference>
<keyword evidence="5" id="KW-1185">Reference proteome</keyword>
<name>A0A8J5HB95_ZINOF</name>
<proteinExistence type="inferred from homology"/>
<protein>
    <recommendedName>
        <fullName evidence="3">LOB domain-containing protein</fullName>
    </recommendedName>
</protein>
<sequence length="837" mass="91733">MTLILRRPKEGDPASRGVEKKLTRLWQNDIILVATADRGEIEKRMDSSLPLSAAAYRPSIRAPSRMQPPPTISSPSFPTTPDDPPAHLDFTSAAAPLPTQPVTAWSFPTMIDASVDAYATTAATAMPPQFSYSRDGSRSKACAVCRFRNQKCKDDCLLAPFFPASEDSKFQKARRLFGVSKMQKILKGLLPEQRAVAMATMIYEAEVHAAHPNTGCLDIILQLHSQIERRAAHLAFLRQHAAVVAPPAPSLDTIGTGDARGTSNEEERCGTDKTQESTWRNPRPIKAPPMKKNIVTQIRSRNPRQQTLRLWQNDIILVPTADRGEIEKRMDSSLPLSAAAYRPSIRAPSRMQPPPTISSPSFPTTPDDPPAHLDFTSAAAPLPTQPVTAWSFPTMIDASVDAYATTAATAMPPQFSYSRDGSRSKACAVCRFRNQKCKDDCLLAPFFPASEDSKFQKARRLFGVSKMQKILKGLLPEQRAVAMATMIYEAEVHAAHPNTGCLDIILQLHSQIERRAAHLAFLRQHAAVVAPPAPSLDTIGTGDARGTSNEEERCGTDKTQESTWRNPRPIKAPPMKKNIVTQIRSRNPRQQTLRLWQNDIILVPTADRGEIEKRMDSSLPLSAAAYRPSIRAPSRMQPPPTISSPSFPTTPDDPPAHLDFTSAAAPLPTQPVTAWSFPTMIDASVDAYATTAATAMPPQFSYSRDGSRSKACAACRFRNQKCKDDCLLAPFFPASEDSKFQKARRLFGVSKMQKILKGLLPEQRAVAMATMIYEAEVHAAHPNTGCLDIILQLHSQIERRAAHLAFLRQHAAVVAPPAPSLDTIGTGDGGIIPPPLH</sequence>
<feature type="region of interest" description="Disordered" evidence="2">
    <location>
        <begin position="59"/>
        <end position="82"/>
    </location>
</feature>
<evidence type="ECO:0000313" key="4">
    <source>
        <dbReference type="EMBL" id="KAG6520090.1"/>
    </source>
</evidence>
<feature type="region of interest" description="Disordered" evidence="2">
    <location>
        <begin position="344"/>
        <end position="369"/>
    </location>
</feature>